<organism evidence="3 4">
    <name type="scientific">Cladobotryum mycophilum</name>
    <dbReference type="NCBI Taxonomy" id="491253"/>
    <lineage>
        <taxon>Eukaryota</taxon>
        <taxon>Fungi</taxon>
        <taxon>Dikarya</taxon>
        <taxon>Ascomycota</taxon>
        <taxon>Pezizomycotina</taxon>
        <taxon>Sordariomycetes</taxon>
        <taxon>Hypocreomycetidae</taxon>
        <taxon>Hypocreales</taxon>
        <taxon>Hypocreaceae</taxon>
        <taxon>Cladobotryum</taxon>
    </lineage>
</organism>
<dbReference type="Gene3D" id="3.40.50.150">
    <property type="entry name" value="Vaccinia Virus protein VP39"/>
    <property type="match status" value="1"/>
</dbReference>
<reference evidence="3 4" key="1">
    <citation type="submission" date="2024-01" db="EMBL/GenBank/DDBJ databases">
        <title>Complete genome of Cladobotryum mycophilum ATHUM6906.</title>
        <authorList>
            <person name="Christinaki A.C."/>
            <person name="Myridakis A.I."/>
            <person name="Kouvelis V.N."/>
        </authorList>
    </citation>
    <scope>NUCLEOTIDE SEQUENCE [LARGE SCALE GENOMIC DNA]</scope>
    <source>
        <strain evidence="3 4">ATHUM6906</strain>
    </source>
</reference>
<protein>
    <submittedName>
        <fullName evidence="3">Secondary metabolism regulator laeA</fullName>
    </submittedName>
</protein>
<name>A0ABR0T2N3_9HYPO</name>
<dbReference type="InterPro" id="IPR041698">
    <property type="entry name" value="Methyltransf_25"/>
</dbReference>
<sequence length="309" mass="35465">MEDETVPLDEKFTETVDYHGRVFQQYALTNGTYFAPIDEEEIARLGEMHSVFRMVFDNKLIFPPVAEPRRILECGYGAADWAVDVALEYPDTDVLGIDISSHMIPEDEPPENLELQVDDLNGPFTFPTNHFDIVHSQMMAGGINASRWRSYMRDIYRVLKPGGWCQMVEIYFNAQSYNGTLSRDHALSRWSSGYLEAMHPQKDPRAALRMKEWMDSAGFTEVESRLLTLPMCGWSNDQRDRDIGAANLDNVSQLLYSLGLYPFTHFQQMSLDDFQLLVAQARNEASDPAFKAYFPLYVFIGRKPTRSVR</sequence>
<comment type="caution">
    <text evidence="3">The sequence shown here is derived from an EMBL/GenBank/DDBJ whole genome shotgun (WGS) entry which is preliminary data.</text>
</comment>
<dbReference type="EMBL" id="JAVFKD010000001">
    <property type="protein sequence ID" value="KAK5998695.1"/>
    <property type="molecule type" value="Genomic_DNA"/>
</dbReference>
<comment type="similarity">
    <text evidence="1">Belongs to the methyltransferase superfamily. LaeA methyltransferase family.</text>
</comment>
<dbReference type="CDD" id="cd02440">
    <property type="entry name" value="AdoMet_MTases"/>
    <property type="match status" value="1"/>
</dbReference>
<keyword evidence="4" id="KW-1185">Reference proteome</keyword>
<proteinExistence type="inferred from homology"/>
<accession>A0ABR0T2N3</accession>
<dbReference type="InterPro" id="IPR029063">
    <property type="entry name" value="SAM-dependent_MTases_sf"/>
</dbReference>
<dbReference type="Proteomes" id="UP001338125">
    <property type="component" value="Unassembled WGS sequence"/>
</dbReference>
<feature type="domain" description="Methyltransferase" evidence="2">
    <location>
        <begin position="71"/>
        <end position="163"/>
    </location>
</feature>
<dbReference type="PANTHER" id="PTHR43591:SF24">
    <property type="entry name" value="2-METHOXY-6-POLYPRENYL-1,4-BENZOQUINOL METHYLASE, MITOCHONDRIAL"/>
    <property type="match status" value="1"/>
</dbReference>
<dbReference type="PANTHER" id="PTHR43591">
    <property type="entry name" value="METHYLTRANSFERASE"/>
    <property type="match status" value="1"/>
</dbReference>
<gene>
    <name evidence="3" type="ORF">PT974_01077</name>
</gene>
<evidence type="ECO:0000313" key="3">
    <source>
        <dbReference type="EMBL" id="KAK5998695.1"/>
    </source>
</evidence>
<evidence type="ECO:0000259" key="2">
    <source>
        <dbReference type="Pfam" id="PF13649"/>
    </source>
</evidence>
<dbReference type="SUPFAM" id="SSF53335">
    <property type="entry name" value="S-adenosyl-L-methionine-dependent methyltransferases"/>
    <property type="match status" value="1"/>
</dbReference>
<evidence type="ECO:0000256" key="1">
    <source>
        <dbReference type="ARBA" id="ARBA00038158"/>
    </source>
</evidence>
<evidence type="ECO:0000313" key="4">
    <source>
        <dbReference type="Proteomes" id="UP001338125"/>
    </source>
</evidence>
<dbReference type="Pfam" id="PF13649">
    <property type="entry name" value="Methyltransf_25"/>
    <property type="match status" value="1"/>
</dbReference>